<evidence type="ECO:0000313" key="7">
    <source>
        <dbReference type="EMBL" id="KYC45196.1"/>
    </source>
</evidence>
<dbReference type="InterPro" id="IPR013795">
    <property type="entry name" value="DNA/RNA-bd_Alba"/>
</dbReference>
<dbReference type="Pfam" id="PF01918">
    <property type="entry name" value="Alba"/>
    <property type="match status" value="1"/>
</dbReference>
<keyword evidence="4 5" id="KW-0238">DNA-binding</keyword>
<evidence type="ECO:0000259" key="6">
    <source>
        <dbReference type="Pfam" id="PF01918"/>
    </source>
</evidence>
<reference evidence="11 12" key="1">
    <citation type="journal article" date="2016" name="ISME J.">
        <title>Chasing the elusive Euryarchaeota class WSA2: genomes reveal a uniquely fastidious methyl-reducing methanogen.</title>
        <authorList>
            <person name="Nobu M.K."/>
            <person name="Narihiro T."/>
            <person name="Kuroda K."/>
            <person name="Mei R."/>
            <person name="Liu W.T."/>
        </authorList>
    </citation>
    <scope>NUCLEOTIDE SEQUENCE [LARGE SCALE GENOMIC DNA]</scope>
    <source>
        <strain evidence="7">B03fssc0709_Meth_Bin005</strain>
        <strain evidence="8">B15fssc0709_Meth_Bin003</strain>
        <strain evidence="9">BMIXfssc0709_Meth_Bin006</strain>
        <strain evidence="10">U1lsi0528_Bin055</strain>
    </source>
</reference>
<dbReference type="EMBL" id="LNGE01000026">
    <property type="protein sequence ID" value="KYC45196.1"/>
    <property type="molecule type" value="Genomic_DNA"/>
</dbReference>
<dbReference type="HAMAP" id="MF_01122">
    <property type="entry name" value="AlbA"/>
    <property type="match status" value="1"/>
</dbReference>
<keyword evidence="2 5" id="KW-0158">Chromosome</keyword>
<evidence type="ECO:0000313" key="11">
    <source>
        <dbReference type="Proteomes" id="UP000075398"/>
    </source>
</evidence>
<dbReference type="InterPro" id="IPR002775">
    <property type="entry name" value="DNA/RNA-bd_Alba-like"/>
</dbReference>
<evidence type="ECO:0000313" key="9">
    <source>
        <dbReference type="EMBL" id="KYC50362.1"/>
    </source>
</evidence>
<dbReference type="GO" id="GO:0003723">
    <property type="term" value="F:RNA binding"/>
    <property type="evidence" value="ECO:0007669"/>
    <property type="project" value="InterPro"/>
</dbReference>
<evidence type="ECO:0000256" key="5">
    <source>
        <dbReference type="HAMAP-Rule" id="MF_01122"/>
    </source>
</evidence>
<dbReference type="PIRSF" id="PIRSF028732">
    <property type="entry name" value="Alba"/>
    <property type="match status" value="1"/>
</dbReference>
<feature type="domain" description="DNA/RNA-binding protein Alba-like" evidence="6">
    <location>
        <begin position="3"/>
        <end position="64"/>
    </location>
</feature>
<evidence type="ECO:0000313" key="8">
    <source>
        <dbReference type="EMBL" id="KYC47268.1"/>
    </source>
</evidence>
<accession>A0A150J8Y5</accession>
<dbReference type="SUPFAM" id="SSF82704">
    <property type="entry name" value="AlbA-like"/>
    <property type="match status" value="1"/>
</dbReference>
<dbReference type="GO" id="GO:0030261">
    <property type="term" value="P:chromosome condensation"/>
    <property type="evidence" value="ECO:0007669"/>
    <property type="project" value="UniProtKB-KW"/>
</dbReference>
<accession>A0A150IZM3</accession>
<dbReference type="Proteomes" id="UP000091929">
    <property type="component" value="Unassembled WGS sequence"/>
</dbReference>
<organism evidence="7 13">
    <name type="scientific">Candidatus Methanofastidiosum methylothiophilum</name>
    <dbReference type="NCBI Taxonomy" id="1705564"/>
    <lineage>
        <taxon>Archaea</taxon>
        <taxon>Methanobacteriati</taxon>
        <taxon>Methanobacteriota</taxon>
        <taxon>Stenosarchaea group</taxon>
        <taxon>Candidatus Methanofastidiosia</taxon>
        <taxon>Candidatus Methanofastidiosales</taxon>
        <taxon>Candidatus Methanofastidiosaceae</taxon>
        <taxon>Candidatus Methanofastidiosum</taxon>
    </lineage>
</organism>
<comment type="function">
    <text evidence="5">Binds double-stranded DNA tightly but without sequence specificity. Involved in DNA compaction.</text>
</comment>
<dbReference type="GO" id="GO:0003690">
    <property type="term" value="F:double-stranded DNA binding"/>
    <property type="evidence" value="ECO:0007669"/>
    <property type="project" value="UniProtKB-UniRule"/>
</dbReference>
<keyword evidence="5" id="KW-0226">DNA condensation</keyword>
<sequence length="81" mass="8795">MDVLVGKKKAMAYVLAIVTGFNAGENEITIKARGRSISTAVDTAEIVKSRFVPDAKITNIKIGTEQVEQRAVSTIEITMKK</sequence>
<name>A0A150IJL7_9EURY</name>
<accession>A0A150IJL7</accession>
<dbReference type="Gene3D" id="3.30.110.20">
    <property type="entry name" value="Alba-like domain"/>
    <property type="match status" value="1"/>
</dbReference>
<dbReference type="EMBL" id="LNGC01000002">
    <property type="protein sequence ID" value="KYC53723.1"/>
    <property type="molecule type" value="Genomic_DNA"/>
</dbReference>
<keyword evidence="5" id="KW-0007">Acetylation</keyword>
<comment type="PTM">
    <text evidence="5">Acetylated. Acetylation at Lys-7 decreases DNA-binding affinity.</text>
</comment>
<proteinExistence type="inferred from homology"/>
<comment type="caution">
    <text evidence="7">The sequence shown here is derived from an EMBL/GenBank/DDBJ whole genome shotgun (WGS) entry which is preliminary data.</text>
</comment>
<evidence type="ECO:0000256" key="4">
    <source>
        <dbReference type="ARBA" id="ARBA00023125"/>
    </source>
</evidence>
<evidence type="ECO:0000256" key="3">
    <source>
        <dbReference type="ARBA" id="ARBA00022490"/>
    </source>
</evidence>
<gene>
    <name evidence="7" type="primary">albA2</name>
    <name evidence="5" type="synonym">albA</name>
    <name evidence="10" type="ORF">AMQ22_00110</name>
    <name evidence="7" type="ORF">APG10_01057</name>
    <name evidence="8" type="ORF">APG11_01311</name>
    <name evidence="9" type="ORF">APG12_00890</name>
</gene>
<evidence type="ECO:0000256" key="1">
    <source>
        <dbReference type="ARBA" id="ARBA00008018"/>
    </source>
</evidence>
<dbReference type="NCBIfam" id="NF003088">
    <property type="entry name" value="PRK04015.1"/>
    <property type="match status" value="1"/>
</dbReference>
<comment type="subcellular location">
    <subcellularLocation>
        <location evidence="5">Cytoplasm</location>
    </subcellularLocation>
    <subcellularLocation>
        <location evidence="5">Chromosome</location>
    </subcellularLocation>
</comment>
<evidence type="ECO:0000256" key="2">
    <source>
        <dbReference type="ARBA" id="ARBA00022454"/>
    </source>
</evidence>
<evidence type="ECO:0000313" key="10">
    <source>
        <dbReference type="EMBL" id="KYC53723.1"/>
    </source>
</evidence>
<dbReference type="EMBL" id="LNGF01000028">
    <property type="protein sequence ID" value="KYC47268.1"/>
    <property type="molecule type" value="Genomic_DNA"/>
</dbReference>
<protein>
    <recommendedName>
        <fullName evidence="5">DNA/RNA-binding protein Alba</fullName>
    </recommendedName>
</protein>
<dbReference type="NCBIfam" id="TIGR00285">
    <property type="entry name" value="DNA-binding protein Alba"/>
    <property type="match status" value="1"/>
</dbReference>
<evidence type="ECO:0000313" key="13">
    <source>
        <dbReference type="Proteomes" id="UP000092401"/>
    </source>
</evidence>
<dbReference type="InterPro" id="IPR036882">
    <property type="entry name" value="Alba-like_dom_sf"/>
</dbReference>
<comment type="similarity">
    <text evidence="1 5">Belongs to the histone-like Alba family.</text>
</comment>
<dbReference type="Proteomes" id="UP000092403">
    <property type="component" value="Unassembled WGS sequence"/>
</dbReference>
<dbReference type="STRING" id="1705564.APG08_00829"/>
<accession>A0A150IQT4</accession>
<dbReference type="GO" id="GO:0005694">
    <property type="term" value="C:chromosome"/>
    <property type="evidence" value="ECO:0007669"/>
    <property type="project" value="UniProtKB-SubCell"/>
</dbReference>
<dbReference type="AlphaFoldDB" id="A0A150IJL7"/>
<evidence type="ECO:0000313" key="12">
    <source>
        <dbReference type="Proteomes" id="UP000091929"/>
    </source>
</evidence>
<keyword evidence="3 5" id="KW-0963">Cytoplasm</keyword>
<feature type="modified residue" description="N6-acetyllysine" evidence="5">
    <location>
        <position position="7"/>
    </location>
</feature>
<dbReference type="EMBL" id="LNJC01000015">
    <property type="protein sequence ID" value="KYC50362.1"/>
    <property type="molecule type" value="Genomic_DNA"/>
</dbReference>
<dbReference type="GO" id="GO:0005737">
    <property type="term" value="C:cytoplasm"/>
    <property type="evidence" value="ECO:0007669"/>
    <property type="project" value="UniProtKB-SubCell"/>
</dbReference>
<dbReference type="Proteomes" id="UP000075398">
    <property type="component" value="Unassembled WGS sequence"/>
</dbReference>
<dbReference type="Proteomes" id="UP000092401">
    <property type="component" value="Unassembled WGS sequence"/>
</dbReference>